<feature type="region of interest" description="Disordered" evidence="1">
    <location>
        <begin position="133"/>
        <end position="158"/>
    </location>
</feature>
<sequence length="158" mass="17914">MFSNTVPMLLNNKCEPTIQWCHCSHSWSSDIAEQWLEKLQLRRVFGLDNSGNRQLKSFDSNTPSKLLNQFLKWFNKQLQPQEVQQKSPSRSSGGFIQKFAQFVQRKTSSEAKLPDDSNPKVRYDPVLNQWVSDGVEEEVSPAPPPMMSAMGPAPAEAC</sequence>
<dbReference type="PANTHER" id="PTHR13402">
    <property type="entry name" value="RGPR-RELATED"/>
    <property type="match status" value="1"/>
</dbReference>
<feature type="compositionally biased region" description="Low complexity" evidence="1">
    <location>
        <begin position="147"/>
        <end position="158"/>
    </location>
</feature>
<dbReference type="GO" id="GO:0070971">
    <property type="term" value="C:endoplasmic reticulum exit site"/>
    <property type="evidence" value="ECO:0007669"/>
    <property type="project" value="TreeGrafter"/>
</dbReference>
<protein>
    <submittedName>
        <fullName evidence="3">Uncharacterized protein</fullName>
    </submittedName>
</protein>
<dbReference type="GO" id="GO:0007030">
    <property type="term" value="P:Golgi organization"/>
    <property type="evidence" value="ECO:0007669"/>
    <property type="project" value="TreeGrafter"/>
</dbReference>
<dbReference type="AlphaFoldDB" id="A0AAF3FID2"/>
<evidence type="ECO:0000313" key="3">
    <source>
        <dbReference type="WBParaSite" id="MBELARI_LOCUS6863"/>
    </source>
</evidence>
<dbReference type="Proteomes" id="UP000887575">
    <property type="component" value="Unassembled WGS sequence"/>
</dbReference>
<dbReference type="GO" id="GO:0012507">
    <property type="term" value="C:ER to Golgi transport vesicle membrane"/>
    <property type="evidence" value="ECO:0007669"/>
    <property type="project" value="TreeGrafter"/>
</dbReference>
<proteinExistence type="predicted"/>
<organism evidence="2 3">
    <name type="scientific">Mesorhabditis belari</name>
    <dbReference type="NCBI Taxonomy" id="2138241"/>
    <lineage>
        <taxon>Eukaryota</taxon>
        <taxon>Metazoa</taxon>
        <taxon>Ecdysozoa</taxon>
        <taxon>Nematoda</taxon>
        <taxon>Chromadorea</taxon>
        <taxon>Rhabditida</taxon>
        <taxon>Rhabditina</taxon>
        <taxon>Rhabditomorpha</taxon>
        <taxon>Rhabditoidea</taxon>
        <taxon>Rhabditidae</taxon>
        <taxon>Mesorhabditinae</taxon>
        <taxon>Mesorhabditis</taxon>
    </lineage>
</organism>
<keyword evidence="2" id="KW-1185">Reference proteome</keyword>
<dbReference type="GO" id="GO:0070973">
    <property type="term" value="P:protein localization to endoplasmic reticulum exit site"/>
    <property type="evidence" value="ECO:0007669"/>
    <property type="project" value="TreeGrafter"/>
</dbReference>
<evidence type="ECO:0000256" key="1">
    <source>
        <dbReference type="SAM" id="MobiDB-lite"/>
    </source>
</evidence>
<evidence type="ECO:0000313" key="2">
    <source>
        <dbReference type="Proteomes" id="UP000887575"/>
    </source>
</evidence>
<dbReference type="PANTHER" id="PTHR13402:SF6">
    <property type="entry name" value="SECRETORY 16, ISOFORM I"/>
    <property type="match status" value="1"/>
</dbReference>
<name>A0AAF3FID2_9BILA</name>
<dbReference type="WBParaSite" id="MBELARI_LOCUS6863">
    <property type="protein sequence ID" value="MBELARI_LOCUS6863"/>
    <property type="gene ID" value="MBELARI_LOCUS6863"/>
</dbReference>
<accession>A0AAF3FID2</accession>
<reference evidence="3" key="1">
    <citation type="submission" date="2024-02" db="UniProtKB">
        <authorList>
            <consortium name="WormBaseParasite"/>
        </authorList>
    </citation>
    <scope>IDENTIFICATION</scope>
</reference>